<name>A0A1F5ISC4_9BACT</name>
<feature type="domain" description="Peptidase M16 N-terminal" evidence="3">
    <location>
        <begin position="15"/>
        <end position="153"/>
    </location>
</feature>
<dbReference type="InterPro" id="IPR011249">
    <property type="entry name" value="Metalloenz_LuxS/M16"/>
</dbReference>
<dbReference type="Gene3D" id="3.30.830.10">
    <property type="entry name" value="Metalloenzyme, LuxS/M16 peptidase-like"/>
    <property type="match status" value="2"/>
</dbReference>
<dbReference type="PANTHER" id="PTHR11851:SF49">
    <property type="entry name" value="MITOCHONDRIAL-PROCESSING PEPTIDASE SUBUNIT ALPHA"/>
    <property type="match status" value="1"/>
</dbReference>
<protein>
    <recommendedName>
        <fullName evidence="7">Peptidase M16</fullName>
    </recommendedName>
</protein>
<dbReference type="InterPro" id="IPR050361">
    <property type="entry name" value="MPP/UQCRC_Complex"/>
</dbReference>
<dbReference type="EMBL" id="MFCR01000003">
    <property type="protein sequence ID" value="OGE19268.1"/>
    <property type="molecule type" value="Genomic_DNA"/>
</dbReference>
<evidence type="ECO:0000259" key="3">
    <source>
        <dbReference type="Pfam" id="PF00675"/>
    </source>
</evidence>
<feature type="domain" description="Peptidase M16 C-terminal" evidence="4">
    <location>
        <begin position="167"/>
        <end position="340"/>
    </location>
</feature>
<dbReference type="AlphaFoldDB" id="A0A1F5ISC4"/>
<sequence length="421" mass="47980">MHKVTTLKNGLTLITIDMPHLDSVTTLVTVGAGSRYETKKINGISHFLEHMFFKGSTKYPSAEQISTLVDGIGAVNNAATDKEVTYYWIKSAAKHINLSLDLLSSMVKESLLKQEEIDREKGVIVEELRMLRDNPARYIWDLYERLQFGNQPLGWDIGGEEKIIAAINKEEMISYVDSLYSPDNMALVIAGKLPSDIEKLANDYFLSLPKRSKYKFKPYKQNKQTNPKISVFYKATDQANLILGLETFGRDDKRRYTAKVLSTILGEGMSSRLFIQVRERRGLAYHVSSHHSSYKDTGSFAVYAGLKLEKVYEGLEVILAELQILTSEKVTDEELKKAREMIRGRIALQSESTNFLAEYFGTNFVLDRKIETFEEILEKIDKVTKEDLRDLAKELFVNKNYNLQVIAPIKNASKFEKILNS</sequence>
<dbReference type="Pfam" id="PF05193">
    <property type="entry name" value="Peptidase_M16_C"/>
    <property type="match status" value="1"/>
</dbReference>
<dbReference type="Proteomes" id="UP000176336">
    <property type="component" value="Unassembled WGS sequence"/>
</dbReference>
<dbReference type="PANTHER" id="PTHR11851">
    <property type="entry name" value="METALLOPROTEASE"/>
    <property type="match status" value="1"/>
</dbReference>
<gene>
    <name evidence="5" type="ORF">A2871_00235</name>
</gene>
<dbReference type="Pfam" id="PF00675">
    <property type="entry name" value="Peptidase_M16"/>
    <property type="match status" value="1"/>
</dbReference>
<dbReference type="InterPro" id="IPR007863">
    <property type="entry name" value="Peptidase_M16_C"/>
</dbReference>
<dbReference type="GO" id="GO:0046872">
    <property type="term" value="F:metal ion binding"/>
    <property type="evidence" value="ECO:0007669"/>
    <property type="project" value="InterPro"/>
</dbReference>
<evidence type="ECO:0000259" key="4">
    <source>
        <dbReference type="Pfam" id="PF05193"/>
    </source>
</evidence>
<evidence type="ECO:0000313" key="5">
    <source>
        <dbReference type="EMBL" id="OGE19268.1"/>
    </source>
</evidence>
<evidence type="ECO:0000313" key="6">
    <source>
        <dbReference type="Proteomes" id="UP000176336"/>
    </source>
</evidence>
<comment type="caution">
    <text evidence="5">The sequence shown here is derived from an EMBL/GenBank/DDBJ whole genome shotgun (WGS) entry which is preliminary data.</text>
</comment>
<proteinExistence type="inferred from homology"/>
<accession>A0A1F5ISC4</accession>
<organism evidence="5 6">
    <name type="scientific">Candidatus Daviesbacteria bacterium RIFCSPHIGHO2_01_FULL_41_23</name>
    <dbReference type="NCBI Taxonomy" id="1797764"/>
    <lineage>
        <taxon>Bacteria</taxon>
        <taxon>Candidatus Daviesiibacteriota</taxon>
    </lineage>
</organism>
<reference evidence="5 6" key="1">
    <citation type="journal article" date="2016" name="Nat. Commun.">
        <title>Thousands of microbial genomes shed light on interconnected biogeochemical processes in an aquifer system.</title>
        <authorList>
            <person name="Anantharaman K."/>
            <person name="Brown C.T."/>
            <person name="Hug L.A."/>
            <person name="Sharon I."/>
            <person name="Castelle C.J."/>
            <person name="Probst A.J."/>
            <person name="Thomas B.C."/>
            <person name="Singh A."/>
            <person name="Wilkins M.J."/>
            <person name="Karaoz U."/>
            <person name="Brodie E.L."/>
            <person name="Williams K.H."/>
            <person name="Hubbard S.S."/>
            <person name="Banfield J.F."/>
        </authorList>
    </citation>
    <scope>NUCLEOTIDE SEQUENCE [LARGE SCALE GENOMIC DNA]</scope>
</reference>
<evidence type="ECO:0000256" key="2">
    <source>
        <dbReference type="RuleBase" id="RU004447"/>
    </source>
</evidence>
<comment type="similarity">
    <text evidence="1 2">Belongs to the peptidase M16 family.</text>
</comment>
<dbReference type="GO" id="GO:0004222">
    <property type="term" value="F:metalloendopeptidase activity"/>
    <property type="evidence" value="ECO:0007669"/>
    <property type="project" value="InterPro"/>
</dbReference>
<evidence type="ECO:0008006" key="7">
    <source>
        <dbReference type="Google" id="ProtNLM"/>
    </source>
</evidence>
<dbReference type="InterPro" id="IPR001431">
    <property type="entry name" value="Pept_M16_Zn_BS"/>
</dbReference>
<dbReference type="PROSITE" id="PS00143">
    <property type="entry name" value="INSULINASE"/>
    <property type="match status" value="1"/>
</dbReference>
<dbReference type="SUPFAM" id="SSF63411">
    <property type="entry name" value="LuxS/MPP-like metallohydrolase"/>
    <property type="match status" value="2"/>
</dbReference>
<evidence type="ECO:0000256" key="1">
    <source>
        <dbReference type="ARBA" id="ARBA00007261"/>
    </source>
</evidence>
<dbReference type="GO" id="GO:0006508">
    <property type="term" value="P:proteolysis"/>
    <property type="evidence" value="ECO:0007669"/>
    <property type="project" value="InterPro"/>
</dbReference>
<dbReference type="InterPro" id="IPR011765">
    <property type="entry name" value="Pept_M16_N"/>
</dbReference>